<dbReference type="CDD" id="cd03130">
    <property type="entry name" value="GATase1_CobB"/>
    <property type="match status" value="1"/>
</dbReference>
<organism evidence="3">
    <name type="scientific">Odontella aurita</name>
    <dbReference type="NCBI Taxonomy" id="265563"/>
    <lineage>
        <taxon>Eukaryota</taxon>
        <taxon>Sar</taxon>
        <taxon>Stramenopiles</taxon>
        <taxon>Ochrophyta</taxon>
        <taxon>Bacillariophyta</taxon>
        <taxon>Mediophyceae</taxon>
        <taxon>Biddulphiophycidae</taxon>
        <taxon>Eupodiscales</taxon>
        <taxon>Odontellaceae</taxon>
        <taxon>Odontella</taxon>
    </lineage>
</organism>
<evidence type="ECO:0000313" key="3">
    <source>
        <dbReference type="EMBL" id="CAE2242655.1"/>
    </source>
</evidence>
<name>A0A7S4IXD0_9STRA</name>
<keyword evidence="1" id="KW-0315">Glutamine amidotransferase</keyword>
<evidence type="ECO:0000259" key="2">
    <source>
        <dbReference type="Pfam" id="PF07685"/>
    </source>
</evidence>
<dbReference type="GO" id="GO:0042242">
    <property type="term" value="F:cobyrinic acid a,c-diamide synthase activity"/>
    <property type="evidence" value="ECO:0007669"/>
    <property type="project" value="InterPro"/>
</dbReference>
<dbReference type="SUPFAM" id="SSF52317">
    <property type="entry name" value="Class I glutamine amidotransferase-like"/>
    <property type="match status" value="1"/>
</dbReference>
<proteinExistence type="predicted"/>
<reference evidence="3" key="1">
    <citation type="submission" date="2021-01" db="EMBL/GenBank/DDBJ databases">
        <authorList>
            <person name="Corre E."/>
            <person name="Pelletier E."/>
            <person name="Niang G."/>
            <person name="Scheremetjew M."/>
            <person name="Finn R."/>
            <person name="Kale V."/>
            <person name="Holt S."/>
            <person name="Cochrane G."/>
            <person name="Meng A."/>
            <person name="Brown T."/>
            <person name="Cohen L."/>
        </authorList>
    </citation>
    <scope>NUCLEOTIDE SEQUENCE</scope>
    <source>
        <strain evidence="3">Isolate 1302-5</strain>
    </source>
</reference>
<protein>
    <recommendedName>
        <fullName evidence="2">CobB/CobQ-like glutamine amidotransferase domain-containing protein</fullName>
    </recommendedName>
</protein>
<dbReference type="InterPro" id="IPR029062">
    <property type="entry name" value="Class_I_gatase-like"/>
</dbReference>
<sequence>MARPVQTPPPLPAPVPAIATKPRCRIGIAEDAAFCFYYVDNLHLLVQAGAELVPFSPLASSRLPPVDALYLGGGYPELHAVALEKNAEMRADIKSFCESGASIFAECGGLMYLADALVAGKEDPKSYEMCGVFPGLVTRMKKRCTMYYATVELTKDNPVFGKGDEGANGSEDEKLFCRGQEFHYSEVVTEEGKEVDPLICTSPPPVIITPERPGATSIPGGYAHRNTFASHLHLFFGSKSKYAGNQGGSGDCTDDTLADYFVRSAMRNSPRGKANM</sequence>
<dbReference type="Gene3D" id="3.40.50.880">
    <property type="match status" value="1"/>
</dbReference>
<accession>A0A7S4IXD0</accession>
<dbReference type="PROSITE" id="PS51274">
    <property type="entry name" value="GATASE_COBBQ"/>
    <property type="match status" value="1"/>
</dbReference>
<dbReference type="PANTHER" id="PTHR43873:SF1">
    <property type="entry name" value="COBYRINATE A,C-DIAMIDE SYNTHASE"/>
    <property type="match status" value="1"/>
</dbReference>
<feature type="domain" description="CobB/CobQ-like glutamine amidotransferase" evidence="2">
    <location>
        <begin position="25"/>
        <end position="239"/>
    </location>
</feature>
<evidence type="ECO:0000256" key="1">
    <source>
        <dbReference type="ARBA" id="ARBA00022962"/>
    </source>
</evidence>
<dbReference type="AlphaFoldDB" id="A0A7S4IXD0"/>
<dbReference type="PANTHER" id="PTHR43873">
    <property type="entry name" value="COBYRINATE A,C-DIAMIDE SYNTHASE"/>
    <property type="match status" value="1"/>
</dbReference>
<dbReference type="Pfam" id="PF07685">
    <property type="entry name" value="GATase_3"/>
    <property type="match status" value="1"/>
</dbReference>
<dbReference type="InterPro" id="IPR011698">
    <property type="entry name" value="GATase_3"/>
</dbReference>
<dbReference type="InterPro" id="IPR004484">
    <property type="entry name" value="CbiA/CobB_synth"/>
</dbReference>
<gene>
    <name evidence="3" type="ORF">OAUR00152_LOCUS16795</name>
</gene>
<dbReference type="EMBL" id="HBKQ01024605">
    <property type="protein sequence ID" value="CAE2242655.1"/>
    <property type="molecule type" value="Transcribed_RNA"/>
</dbReference>